<dbReference type="RefSeq" id="WP_106204885.1">
    <property type="nucleotide sequence ID" value="NZ_PVTD01000003.1"/>
</dbReference>
<reference evidence="2 3" key="1">
    <citation type="submission" date="2018-03" db="EMBL/GenBank/DDBJ databases">
        <title>Genomic Encyclopedia of Archaeal and Bacterial Type Strains, Phase II (KMG-II): from individual species to whole genera.</title>
        <authorList>
            <person name="Goeker M."/>
        </authorList>
    </citation>
    <scope>NUCLEOTIDE SEQUENCE [LARGE SCALE GENOMIC DNA]</scope>
    <source>
        <strain evidence="2 3">DSM 29328</strain>
    </source>
</reference>
<evidence type="ECO:0000256" key="1">
    <source>
        <dbReference type="SAM" id="SignalP"/>
    </source>
</evidence>
<keyword evidence="3" id="KW-1185">Reference proteome</keyword>
<feature type="chain" id="PRO_5015629431" evidence="1">
    <location>
        <begin position="21"/>
        <end position="146"/>
    </location>
</feature>
<sequence length="146" mass="15327">MKKVFAGAVLALSTSTTAYAVPVSYGALSSNTDGSTEVITDSLNNLEWMRWDILADLTYQQTVDLIGAGGARESEGWMIADKATAQAFTDAFLDGQFNNCSVTGSSTCADGLGVNSDALVGYNYSAHPTMLGFCLTTVLFGRLGIS</sequence>
<accession>A0A2T0RTQ6</accession>
<name>A0A2T0RTQ6_9RHOB</name>
<dbReference type="Proteomes" id="UP000239480">
    <property type="component" value="Unassembled WGS sequence"/>
</dbReference>
<organism evidence="2 3">
    <name type="scientific">Aliiruegeria haliotis</name>
    <dbReference type="NCBI Taxonomy" id="1280846"/>
    <lineage>
        <taxon>Bacteria</taxon>
        <taxon>Pseudomonadati</taxon>
        <taxon>Pseudomonadota</taxon>
        <taxon>Alphaproteobacteria</taxon>
        <taxon>Rhodobacterales</taxon>
        <taxon>Roseobacteraceae</taxon>
        <taxon>Aliiruegeria</taxon>
    </lineage>
</organism>
<evidence type="ECO:0000313" key="3">
    <source>
        <dbReference type="Proteomes" id="UP000239480"/>
    </source>
</evidence>
<evidence type="ECO:0000313" key="2">
    <source>
        <dbReference type="EMBL" id="PRY24532.1"/>
    </source>
</evidence>
<protein>
    <submittedName>
        <fullName evidence="2">Uncharacterized protein</fullName>
    </submittedName>
</protein>
<keyword evidence="1" id="KW-0732">Signal</keyword>
<gene>
    <name evidence="2" type="ORF">CLV78_103400</name>
</gene>
<comment type="caution">
    <text evidence="2">The sequence shown here is derived from an EMBL/GenBank/DDBJ whole genome shotgun (WGS) entry which is preliminary data.</text>
</comment>
<dbReference type="AlphaFoldDB" id="A0A2T0RTQ6"/>
<dbReference type="EMBL" id="PVTD01000003">
    <property type="protein sequence ID" value="PRY24532.1"/>
    <property type="molecule type" value="Genomic_DNA"/>
</dbReference>
<proteinExistence type="predicted"/>
<feature type="signal peptide" evidence="1">
    <location>
        <begin position="1"/>
        <end position="20"/>
    </location>
</feature>